<comment type="caution">
    <text evidence="2">The sequence shown here is derived from an EMBL/GenBank/DDBJ whole genome shotgun (WGS) entry which is preliminary data.</text>
</comment>
<evidence type="ECO:0000256" key="1">
    <source>
        <dbReference type="SAM" id="MobiDB-lite"/>
    </source>
</evidence>
<dbReference type="AlphaFoldDB" id="A0A0W8F2G5"/>
<gene>
    <name evidence="2" type="ORF">ASZ90_015410</name>
</gene>
<reference evidence="2" key="1">
    <citation type="journal article" date="2015" name="Proc. Natl. Acad. Sci. U.S.A.">
        <title>Networks of energetic and metabolic interactions define dynamics in microbial communities.</title>
        <authorList>
            <person name="Embree M."/>
            <person name="Liu J.K."/>
            <person name="Al-Bassam M.M."/>
            <person name="Zengler K."/>
        </authorList>
    </citation>
    <scope>NUCLEOTIDE SEQUENCE</scope>
</reference>
<dbReference type="EMBL" id="LNQE01001602">
    <property type="protein sequence ID" value="KUG14942.1"/>
    <property type="molecule type" value="Genomic_DNA"/>
</dbReference>
<name>A0A0W8F2G5_9ZZZZ</name>
<accession>A0A0W8F2G5</accession>
<sequence>MQHAAGVFSIAAMHDMLFRLSGSQGEDTRRAHGADPTVLSRT</sequence>
<organism evidence="2">
    <name type="scientific">hydrocarbon metagenome</name>
    <dbReference type="NCBI Taxonomy" id="938273"/>
    <lineage>
        <taxon>unclassified sequences</taxon>
        <taxon>metagenomes</taxon>
        <taxon>ecological metagenomes</taxon>
    </lineage>
</organism>
<evidence type="ECO:0000313" key="2">
    <source>
        <dbReference type="EMBL" id="KUG14942.1"/>
    </source>
</evidence>
<protein>
    <submittedName>
        <fullName evidence="2">Uncharacterized protein</fullName>
    </submittedName>
</protein>
<proteinExistence type="predicted"/>
<feature type="region of interest" description="Disordered" evidence="1">
    <location>
        <begin position="21"/>
        <end position="42"/>
    </location>
</feature>